<protein>
    <recommendedName>
        <fullName evidence="12">Fibronectin type-III domain-containing protein</fullName>
    </recommendedName>
</protein>
<dbReference type="Pfam" id="PF18758">
    <property type="entry name" value="KDZ"/>
    <property type="match status" value="1"/>
</dbReference>
<organism evidence="13 14">
    <name type="scientific">Synaphobranchus kaupii</name>
    <name type="common">Kaup's arrowtooth eel</name>
    <dbReference type="NCBI Taxonomy" id="118154"/>
    <lineage>
        <taxon>Eukaryota</taxon>
        <taxon>Metazoa</taxon>
        <taxon>Chordata</taxon>
        <taxon>Craniata</taxon>
        <taxon>Vertebrata</taxon>
        <taxon>Euteleostomi</taxon>
        <taxon>Actinopterygii</taxon>
        <taxon>Neopterygii</taxon>
        <taxon>Teleostei</taxon>
        <taxon>Anguilliformes</taxon>
        <taxon>Synaphobranchidae</taxon>
        <taxon>Synaphobranchus</taxon>
    </lineage>
</organism>
<dbReference type="Proteomes" id="UP001152622">
    <property type="component" value="Chromosome 12"/>
</dbReference>
<dbReference type="InterPro" id="IPR040521">
    <property type="entry name" value="KDZ"/>
</dbReference>
<dbReference type="EMBL" id="JAINUF010000012">
    <property type="protein sequence ID" value="KAJ8345844.1"/>
    <property type="molecule type" value="Genomic_DNA"/>
</dbReference>
<feature type="transmembrane region" description="Helical" evidence="11">
    <location>
        <begin position="953"/>
        <end position="974"/>
    </location>
</feature>
<keyword evidence="3 11" id="KW-0812">Transmembrane</keyword>
<dbReference type="AlphaFoldDB" id="A0A9Q1EVM6"/>
<evidence type="ECO:0000256" key="9">
    <source>
        <dbReference type="ARBA" id="ARBA00023180"/>
    </source>
</evidence>
<evidence type="ECO:0000256" key="2">
    <source>
        <dbReference type="ARBA" id="ARBA00008921"/>
    </source>
</evidence>
<dbReference type="InterPro" id="IPR052672">
    <property type="entry name" value="Type1_Cytokine_Rcpt_Type2"/>
</dbReference>
<evidence type="ECO:0000256" key="5">
    <source>
        <dbReference type="ARBA" id="ARBA00022737"/>
    </source>
</evidence>
<accession>A0A9Q1EVM6</accession>
<keyword evidence="4" id="KW-0732">Signal</keyword>
<keyword evidence="8" id="KW-0675">Receptor</keyword>
<evidence type="ECO:0000256" key="1">
    <source>
        <dbReference type="ARBA" id="ARBA00004479"/>
    </source>
</evidence>
<dbReference type="PANTHER" id="PTHR48423:SF1">
    <property type="entry name" value="INTERLEUKIN-27 RECEPTOR SUBUNIT ALPHA"/>
    <property type="match status" value="1"/>
</dbReference>
<dbReference type="SUPFAM" id="SSF49265">
    <property type="entry name" value="Fibronectin type III"/>
    <property type="match status" value="3"/>
</dbReference>
<dbReference type="Gene3D" id="2.60.40.10">
    <property type="entry name" value="Immunoglobulins"/>
    <property type="match status" value="4"/>
</dbReference>
<feature type="domain" description="Fibronectin type-III" evidence="12">
    <location>
        <begin position="548"/>
        <end position="647"/>
    </location>
</feature>
<gene>
    <name evidence="13" type="ORF">SKAU_G00300370</name>
</gene>
<dbReference type="InterPro" id="IPR013783">
    <property type="entry name" value="Ig-like_fold"/>
</dbReference>
<dbReference type="InterPro" id="IPR003961">
    <property type="entry name" value="FN3_dom"/>
</dbReference>
<evidence type="ECO:0000256" key="7">
    <source>
        <dbReference type="ARBA" id="ARBA00023136"/>
    </source>
</evidence>
<keyword evidence="5" id="KW-0677">Repeat</keyword>
<evidence type="ECO:0000313" key="14">
    <source>
        <dbReference type="Proteomes" id="UP001152622"/>
    </source>
</evidence>
<dbReference type="PANTHER" id="PTHR48423">
    <property type="entry name" value="INTERLEUKIN-27 RECEPTOR SUBUNIT ALPHA"/>
    <property type="match status" value="1"/>
</dbReference>
<name>A0A9Q1EVM6_SYNKA</name>
<proteinExistence type="inferred from homology"/>
<evidence type="ECO:0000256" key="10">
    <source>
        <dbReference type="SAM" id="MobiDB-lite"/>
    </source>
</evidence>
<dbReference type="GO" id="GO:0005886">
    <property type="term" value="C:plasma membrane"/>
    <property type="evidence" value="ECO:0007669"/>
    <property type="project" value="UniProtKB-ARBA"/>
</dbReference>
<evidence type="ECO:0000313" key="13">
    <source>
        <dbReference type="EMBL" id="KAJ8345844.1"/>
    </source>
</evidence>
<evidence type="ECO:0000259" key="12">
    <source>
        <dbReference type="PROSITE" id="PS50853"/>
    </source>
</evidence>
<sequence>MVRGTNKVLIRWKSWSPGQRRARIQRQDLAGRTRTLTQQSTPLTAIPTGEVSEVVGVEEHAALPPSKQRKKEDVEAWKEIRDGLHLSAVESLGPPEDPHCAICQGPLEGLAIWRCRDCDGDAVFCESCTCQMHKQTNTVHDLQLWEDGGFLQRSPNNFRWEWTRRDRHKCSTLYVRQLNVFDSKADGLFGLPRKKSSGESFEAPKQGERMFLDQEKVDKFVVSGHTPVELKYNTRYYEGTGLADGEQSERLWSYLRKFGKITKEMTPSHRNDLLMDALLHYSKKVERKQITLRPQRWAKAIKLKEEATAEFTALLQSVPEAYENFCCCLLDVVHRPQQPKAMAWLWACLFLLPAIFHQQVLGVTVTCLWEGYFLVGGNVSGACQVGLAPLGCEGQSLRLTAAGDPVLAYRYANDSAHFTVPAASESTLHLRCELTCAGLKPLPYCDVTLQGGYPPSAPSRPDCHIPFNSADVHCAWDPGKQPPLPVSYALHWEQDRFGEQEVEAGNRAAVIPRHEFSHGTMTVWVVASSPLGSAESERHSFDTLEVVQPLFPNITHHSVPHLEIFWDLECDSSFHMTEDSDRSCEVQYRTRDERAWTEGDDDAQDSFLLLDPKPFSEYEFRVRCACFGKEAVRSAWSHIYSVQISEAAPAGKLDMWSDCEEDSDRQSECVIVWKKPPLSVARGRVLGYVVTVERDPGNQAVMNLSAEALGATEGAEHMGGRWGAQCFRLPLSLQGITGVYLTAYTSQGATDPASLALPAPGPQLLASGDIVVAAEGRSFNVSWAPPSHLTGKVQYVAQLKEAGVRPTQAFDWIKLNGSQRSFILTGDFRNYTPYSISLFSVVNNRRQLLGSAITYTVQGVPPKVTEFKVSQISFSEVTLTWELPLNQRRGVILYYHLGLGKHTEYNVSGDSSSLLISGLQPGQEHQVWICAESEAGQGPRQYLSFMTTATDEYIIYLSIFFAVLALVVILLLSCRQYGVHSLKQLECCAKVPDPTNSRLFRQPRVRACSFALQCSWTGWAALFSMAESTQLSELEIVEWQDLEESGPQERTPLPDGQVREERTHTEEEEEKGGLDLNSRRGDYSKMIDTEGDEESLSWSPTETEDFFSGYEKHFMPSPLEV</sequence>
<keyword evidence="7 11" id="KW-0472">Membrane</keyword>
<keyword evidence="6 11" id="KW-1133">Transmembrane helix</keyword>
<evidence type="ECO:0000256" key="6">
    <source>
        <dbReference type="ARBA" id="ARBA00022989"/>
    </source>
</evidence>
<dbReference type="SMART" id="SM00060">
    <property type="entry name" value="FN3"/>
    <property type="match status" value="3"/>
</dbReference>
<dbReference type="Pfam" id="PF00041">
    <property type="entry name" value="fn3"/>
    <property type="match status" value="1"/>
</dbReference>
<dbReference type="InterPro" id="IPR036116">
    <property type="entry name" value="FN3_sf"/>
</dbReference>
<reference evidence="13" key="1">
    <citation type="journal article" date="2023" name="Science">
        <title>Genome structures resolve the early diversification of teleost fishes.</title>
        <authorList>
            <person name="Parey E."/>
            <person name="Louis A."/>
            <person name="Montfort J."/>
            <person name="Bouchez O."/>
            <person name="Roques C."/>
            <person name="Iampietro C."/>
            <person name="Lluch J."/>
            <person name="Castinel A."/>
            <person name="Donnadieu C."/>
            <person name="Desvignes T."/>
            <person name="Floi Bucao C."/>
            <person name="Jouanno E."/>
            <person name="Wen M."/>
            <person name="Mejri S."/>
            <person name="Dirks R."/>
            <person name="Jansen H."/>
            <person name="Henkel C."/>
            <person name="Chen W.J."/>
            <person name="Zahm M."/>
            <person name="Cabau C."/>
            <person name="Klopp C."/>
            <person name="Thompson A.W."/>
            <person name="Robinson-Rechavi M."/>
            <person name="Braasch I."/>
            <person name="Lecointre G."/>
            <person name="Bobe J."/>
            <person name="Postlethwait J.H."/>
            <person name="Berthelot C."/>
            <person name="Roest Crollius H."/>
            <person name="Guiguen Y."/>
        </authorList>
    </citation>
    <scope>NUCLEOTIDE SEQUENCE</scope>
    <source>
        <strain evidence="13">WJC10195</strain>
    </source>
</reference>
<dbReference type="OrthoDB" id="5989951at2759"/>
<comment type="similarity">
    <text evidence="2">Belongs to the type I cytokine receptor family. Type 2 subfamily.</text>
</comment>
<feature type="compositionally biased region" description="Basic and acidic residues" evidence="10">
    <location>
        <begin position="1057"/>
        <end position="1088"/>
    </location>
</feature>
<evidence type="ECO:0000256" key="4">
    <source>
        <dbReference type="ARBA" id="ARBA00022729"/>
    </source>
</evidence>
<evidence type="ECO:0000256" key="11">
    <source>
        <dbReference type="SAM" id="Phobius"/>
    </source>
</evidence>
<keyword evidence="14" id="KW-1185">Reference proteome</keyword>
<keyword evidence="9" id="KW-0325">Glycoprotein</keyword>
<dbReference type="PROSITE" id="PS50853">
    <property type="entry name" value="FN3"/>
    <property type="match status" value="2"/>
</dbReference>
<dbReference type="CDD" id="cd00063">
    <property type="entry name" value="FN3"/>
    <property type="match status" value="1"/>
</dbReference>
<feature type="domain" description="Fibronectin type-III" evidence="12">
    <location>
        <begin position="863"/>
        <end position="951"/>
    </location>
</feature>
<evidence type="ECO:0000256" key="8">
    <source>
        <dbReference type="ARBA" id="ARBA00023170"/>
    </source>
</evidence>
<comment type="caution">
    <text evidence="13">The sequence shown here is derived from an EMBL/GenBank/DDBJ whole genome shotgun (WGS) entry which is preliminary data.</text>
</comment>
<feature type="region of interest" description="Disordered" evidence="10">
    <location>
        <begin position="1043"/>
        <end position="1102"/>
    </location>
</feature>
<evidence type="ECO:0000256" key="3">
    <source>
        <dbReference type="ARBA" id="ARBA00022692"/>
    </source>
</evidence>
<comment type="subcellular location">
    <subcellularLocation>
        <location evidence="1">Membrane</location>
        <topology evidence="1">Single-pass type I membrane protein</topology>
    </subcellularLocation>
</comment>